<evidence type="ECO:0000256" key="3">
    <source>
        <dbReference type="ARBA" id="ARBA00023125"/>
    </source>
</evidence>
<gene>
    <name evidence="7" type="ORF">JL2886_02830</name>
    <name evidence="8" type="ORF">PXK24_05740</name>
</gene>
<protein>
    <submittedName>
        <fullName evidence="8">TetR/AcrR family transcriptional regulator</fullName>
    </submittedName>
    <submittedName>
        <fullName evidence="7">Transcriptional regulator, TetR family domain protein</fullName>
    </submittedName>
</protein>
<reference evidence="7 9" key="1">
    <citation type="submission" date="2016-04" db="EMBL/GenBank/DDBJ databases">
        <authorList>
            <person name="Evans L.H."/>
            <person name="Alamgir A."/>
            <person name="Owens N."/>
            <person name="Weber N.D."/>
            <person name="Virtaneva K."/>
            <person name="Barbian K."/>
            <person name="Babar A."/>
            <person name="Rosenke K."/>
        </authorList>
    </citation>
    <scope>NUCLEOTIDE SEQUENCE [LARGE SCALE GENOMIC DNA]</scope>
    <source>
        <strain evidence="7 9">JL2886</strain>
    </source>
</reference>
<accession>A0A1B0ZU77</accession>
<name>A0A1B0ZU77_9RHOB</name>
<evidence type="ECO:0000313" key="8">
    <source>
        <dbReference type="EMBL" id="MDE4165184.1"/>
    </source>
</evidence>
<dbReference type="Pfam" id="PF13977">
    <property type="entry name" value="TetR_C_6"/>
    <property type="match status" value="1"/>
</dbReference>
<evidence type="ECO:0000256" key="1">
    <source>
        <dbReference type="ARBA" id="ARBA00022491"/>
    </source>
</evidence>
<organism evidence="7 9">
    <name type="scientific">Phaeobacter gallaeciensis</name>
    <dbReference type="NCBI Taxonomy" id="60890"/>
    <lineage>
        <taxon>Bacteria</taxon>
        <taxon>Pseudomonadati</taxon>
        <taxon>Pseudomonadota</taxon>
        <taxon>Alphaproteobacteria</taxon>
        <taxon>Rhodobacterales</taxon>
        <taxon>Roseobacteraceae</taxon>
        <taxon>Phaeobacter</taxon>
    </lineage>
</organism>
<keyword evidence="1" id="KW-0678">Repressor</keyword>
<reference evidence="8 10" key="2">
    <citation type="submission" date="2023-02" db="EMBL/GenBank/DDBJ databases">
        <title>Population genomics of bacteria associated with diatom.</title>
        <authorList>
            <person name="Xie J."/>
            <person name="Wang H."/>
        </authorList>
    </citation>
    <scope>NUCLEOTIDE SEQUENCE [LARGE SCALE GENOMIC DNA]</scope>
    <source>
        <strain evidence="8 10">PT47_8</strain>
    </source>
</reference>
<dbReference type="PRINTS" id="PR00455">
    <property type="entry name" value="HTHTETR"/>
</dbReference>
<evidence type="ECO:0000313" key="9">
    <source>
        <dbReference type="Proteomes" id="UP000092565"/>
    </source>
</evidence>
<dbReference type="Gene3D" id="1.10.357.10">
    <property type="entry name" value="Tetracycline Repressor, domain 2"/>
    <property type="match status" value="1"/>
</dbReference>
<evidence type="ECO:0000256" key="2">
    <source>
        <dbReference type="ARBA" id="ARBA00023015"/>
    </source>
</evidence>
<sequence length="195" mass="21592">MPKIVDKDKMRAEILEAAMMCFARTGYQATKMTDIARAAGVAKGTLYLYCDGKDDLILSLIGQYFDGLRGQITLLPAPQTLELYLDGLRQTVILAQRDMTSLIFEVLGPGFKDPRAVEIIDGFFDWLARHWAEHFADLAEAQEIRADCDPMALARAVIAMLDGVFLHLSLFDAGSKIATLRRETAFTMIASGLRG</sequence>
<dbReference type="SUPFAM" id="SSF46689">
    <property type="entry name" value="Homeodomain-like"/>
    <property type="match status" value="1"/>
</dbReference>
<keyword evidence="4" id="KW-0804">Transcription</keyword>
<keyword evidence="9" id="KW-1185">Reference proteome</keyword>
<dbReference type="InterPro" id="IPR009057">
    <property type="entry name" value="Homeodomain-like_sf"/>
</dbReference>
<dbReference type="EMBL" id="CP015124">
    <property type="protein sequence ID" value="ANP37716.1"/>
    <property type="molecule type" value="Genomic_DNA"/>
</dbReference>
<dbReference type="RefSeq" id="WP_065272495.1">
    <property type="nucleotide sequence ID" value="NZ_CP015124.1"/>
</dbReference>
<evidence type="ECO:0000259" key="6">
    <source>
        <dbReference type="PROSITE" id="PS50977"/>
    </source>
</evidence>
<dbReference type="InterPro" id="IPR001647">
    <property type="entry name" value="HTH_TetR"/>
</dbReference>
<dbReference type="Proteomes" id="UP001218364">
    <property type="component" value="Unassembled WGS sequence"/>
</dbReference>
<keyword evidence="2" id="KW-0805">Transcription regulation</keyword>
<dbReference type="SUPFAM" id="SSF48498">
    <property type="entry name" value="Tetracyclin repressor-like, C-terminal domain"/>
    <property type="match status" value="1"/>
</dbReference>
<keyword evidence="3 5" id="KW-0238">DNA-binding</keyword>
<evidence type="ECO:0000256" key="5">
    <source>
        <dbReference type="PROSITE-ProRule" id="PRU00335"/>
    </source>
</evidence>
<dbReference type="InterPro" id="IPR050109">
    <property type="entry name" value="HTH-type_TetR-like_transc_reg"/>
</dbReference>
<evidence type="ECO:0000313" key="10">
    <source>
        <dbReference type="Proteomes" id="UP001218364"/>
    </source>
</evidence>
<dbReference type="AlphaFoldDB" id="A0A1B0ZU77"/>
<dbReference type="Pfam" id="PF00440">
    <property type="entry name" value="TetR_N"/>
    <property type="match status" value="1"/>
</dbReference>
<feature type="domain" description="HTH tetR-type" evidence="6">
    <location>
        <begin position="8"/>
        <end position="68"/>
    </location>
</feature>
<feature type="DNA-binding region" description="H-T-H motif" evidence="5">
    <location>
        <begin position="31"/>
        <end position="50"/>
    </location>
</feature>
<dbReference type="PANTHER" id="PTHR30055:SF146">
    <property type="entry name" value="HTH-TYPE TRANSCRIPTIONAL DUAL REGULATOR CECR"/>
    <property type="match status" value="1"/>
</dbReference>
<dbReference type="EMBL" id="JARCJK010000002">
    <property type="protein sequence ID" value="MDE4165184.1"/>
    <property type="molecule type" value="Genomic_DNA"/>
</dbReference>
<dbReference type="GO" id="GO:0000976">
    <property type="term" value="F:transcription cis-regulatory region binding"/>
    <property type="evidence" value="ECO:0007669"/>
    <property type="project" value="TreeGrafter"/>
</dbReference>
<dbReference type="Proteomes" id="UP000092565">
    <property type="component" value="Chromosome"/>
</dbReference>
<evidence type="ECO:0000313" key="7">
    <source>
        <dbReference type="EMBL" id="ANP37716.1"/>
    </source>
</evidence>
<evidence type="ECO:0000256" key="4">
    <source>
        <dbReference type="ARBA" id="ARBA00023163"/>
    </source>
</evidence>
<dbReference type="PANTHER" id="PTHR30055">
    <property type="entry name" value="HTH-TYPE TRANSCRIPTIONAL REGULATOR RUTR"/>
    <property type="match status" value="1"/>
</dbReference>
<dbReference type="InterPro" id="IPR036271">
    <property type="entry name" value="Tet_transcr_reg_TetR-rel_C_sf"/>
</dbReference>
<dbReference type="InterPro" id="IPR039538">
    <property type="entry name" value="BetI_C"/>
</dbReference>
<proteinExistence type="predicted"/>
<dbReference type="GO" id="GO:0003700">
    <property type="term" value="F:DNA-binding transcription factor activity"/>
    <property type="evidence" value="ECO:0007669"/>
    <property type="project" value="TreeGrafter"/>
</dbReference>
<dbReference type="PROSITE" id="PS50977">
    <property type="entry name" value="HTH_TETR_2"/>
    <property type="match status" value="1"/>
</dbReference>